<evidence type="ECO:0000313" key="2">
    <source>
        <dbReference type="EMBL" id="HIU29241.1"/>
    </source>
</evidence>
<reference evidence="2" key="1">
    <citation type="submission" date="2020-10" db="EMBL/GenBank/DDBJ databases">
        <authorList>
            <person name="Gilroy R."/>
        </authorList>
    </citation>
    <scope>NUCLEOTIDE SEQUENCE</scope>
    <source>
        <strain evidence="2">CHK195-4489</strain>
    </source>
</reference>
<accession>A0A9D1L9U6</accession>
<protein>
    <submittedName>
        <fullName evidence="2">DUF368 domain-containing protein</fullName>
    </submittedName>
</protein>
<organism evidence="2 3">
    <name type="scientific">Candidatus Egerieisoma faecipullorum</name>
    <dbReference type="NCBI Taxonomy" id="2840963"/>
    <lineage>
        <taxon>Bacteria</taxon>
        <taxon>Bacillati</taxon>
        <taxon>Bacillota</taxon>
        <taxon>Clostridia</taxon>
        <taxon>Eubacteriales</taxon>
        <taxon>Clostridiaceae</taxon>
        <taxon>Clostridiaceae incertae sedis</taxon>
        <taxon>Candidatus Egerieisoma</taxon>
    </lineage>
</organism>
<dbReference type="PANTHER" id="PTHR37308">
    <property type="entry name" value="INTEGRAL MEMBRANE PROTEIN"/>
    <property type="match status" value="1"/>
</dbReference>
<evidence type="ECO:0000256" key="1">
    <source>
        <dbReference type="SAM" id="Phobius"/>
    </source>
</evidence>
<feature type="transmembrane region" description="Helical" evidence="1">
    <location>
        <begin position="82"/>
        <end position="100"/>
    </location>
</feature>
<sequence>MTQIINFVKGIFIGIAVVIPGLSGSIFAVVVGLYEKMIHAVSDFRKNIKKNILFLLPIVLGAVVGILLSTKLILMICETYTQQAYFFFIGLVLGSIPLVLRKLKSKKFHPAYLLITLFSMGLILLMGFFSNGNAGEGAVNTAYYLTGLKDTVVILFSGFLSCALMSIPGVSGSVTLMVLGQYNKVYGAVSECTDMLKYLISGEFDRAWESSRSIWLVLAFAIGGIAGFILISKLIAKLLAKFEAQTYYGVGGMILGAIIILFVQGVMTDQKFTSAFQGGMTAGILGMLALDLVLIAVGVVCTLFLDDDSELAQRAKKKGAQKHEE</sequence>
<feature type="transmembrane region" description="Helical" evidence="1">
    <location>
        <begin position="214"/>
        <end position="235"/>
    </location>
</feature>
<feature type="transmembrane region" description="Helical" evidence="1">
    <location>
        <begin position="54"/>
        <end position="76"/>
    </location>
</feature>
<feature type="transmembrane region" description="Helical" evidence="1">
    <location>
        <begin position="247"/>
        <end position="267"/>
    </location>
</feature>
<comment type="caution">
    <text evidence="2">The sequence shown here is derived from an EMBL/GenBank/DDBJ whole genome shotgun (WGS) entry which is preliminary data.</text>
</comment>
<feature type="transmembrane region" description="Helical" evidence="1">
    <location>
        <begin position="12"/>
        <end position="34"/>
    </location>
</feature>
<feature type="transmembrane region" description="Helical" evidence="1">
    <location>
        <begin position="112"/>
        <end position="132"/>
    </location>
</feature>
<dbReference type="AlphaFoldDB" id="A0A9D1L9U6"/>
<keyword evidence="1" id="KW-1133">Transmembrane helix</keyword>
<feature type="transmembrane region" description="Helical" evidence="1">
    <location>
        <begin position="152"/>
        <end position="179"/>
    </location>
</feature>
<name>A0A9D1L9U6_9CLOT</name>
<keyword evidence="1" id="KW-0472">Membrane</keyword>
<evidence type="ECO:0000313" key="3">
    <source>
        <dbReference type="Proteomes" id="UP000824089"/>
    </source>
</evidence>
<reference evidence="2" key="2">
    <citation type="journal article" date="2021" name="PeerJ">
        <title>Extensive microbial diversity within the chicken gut microbiome revealed by metagenomics and culture.</title>
        <authorList>
            <person name="Gilroy R."/>
            <person name="Ravi A."/>
            <person name="Getino M."/>
            <person name="Pursley I."/>
            <person name="Horton D.L."/>
            <person name="Alikhan N.F."/>
            <person name="Baker D."/>
            <person name="Gharbi K."/>
            <person name="Hall N."/>
            <person name="Watson M."/>
            <person name="Adriaenssens E.M."/>
            <person name="Foster-Nyarko E."/>
            <person name="Jarju S."/>
            <person name="Secka A."/>
            <person name="Antonio M."/>
            <person name="Oren A."/>
            <person name="Chaudhuri R.R."/>
            <person name="La Ragione R."/>
            <person name="Hildebrand F."/>
            <person name="Pallen M.J."/>
        </authorList>
    </citation>
    <scope>NUCLEOTIDE SEQUENCE</scope>
    <source>
        <strain evidence="2">CHK195-4489</strain>
    </source>
</reference>
<dbReference type="EMBL" id="DVMM01000061">
    <property type="protein sequence ID" value="HIU29241.1"/>
    <property type="molecule type" value="Genomic_DNA"/>
</dbReference>
<dbReference type="Pfam" id="PF04018">
    <property type="entry name" value="VCA0040-like"/>
    <property type="match status" value="1"/>
</dbReference>
<keyword evidence="1" id="KW-0812">Transmembrane</keyword>
<feature type="transmembrane region" description="Helical" evidence="1">
    <location>
        <begin position="279"/>
        <end position="305"/>
    </location>
</feature>
<gene>
    <name evidence="2" type="ORF">IAD50_02970</name>
</gene>
<proteinExistence type="predicted"/>
<dbReference type="PANTHER" id="PTHR37308:SF1">
    <property type="entry name" value="POLYPRENYL-PHOSPHATE TRANSPORTER"/>
    <property type="match status" value="1"/>
</dbReference>
<dbReference type="InterPro" id="IPR007163">
    <property type="entry name" value="VCA0040-like"/>
</dbReference>
<dbReference type="Proteomes" id="UP000824089">
    <property type="component" value="Unassembled WGS sequence"/>
</dbReference>